<keyword evidence="4" id="KW-1185">Reference proteome</keyword>
<sequence length="1089" mass="113587">MKIPHSWRSCVRTPLSRLGLLLLASNAQAGLVAQWLADDYTAGDWTSTAGTGSIVATVQGSPALVDGVTDPFFNGHDMVDFPGGSYFVVPGASNPLAGKQKITLVAVFRPAASGSQTDGSWWQAQGLIGMEQGGSVADWGLGYLGDRIAAGSGGPDVTTFSLAQPLSQFTVAMFTWDGTTQVQKIYRNGKLADTDVLVASAPRNGGDFALGAMTTGGGTPFNGYITELQMFDTDESANAATIFEALKNKYQGGVSLDYAKLNTRGGTFVINDTSGATTNVSNPAAFDIFLDNSATPLPDSDVTVTKAGGVTTVRFVAPLTIDIGYPYSISVPRTAGGAQVFEGNFLPFSMPAGSTMAGPAGAVNRWGIREYIGTPASGTLDGAVAIAQPATAAFTDDTDAPVLNHADPETNGGPGSQGNFNNDLPIVGNTGADDNWVVLGRTQITVPAETTRTFSIHSDDGFALRITGPAGSGFVATGGSGRVDPGDDETVIRDGGTGDSDTRAVYHFATAGTYEVLYIGWDGGSGGYHEVAWAEGTQREDRLTNTWQLLGTPTDPEVPALRERWVTNVPGPAGTDGNWGVRTYLTVTTAAGNPVEANGSLTNASNFLAQTTRQPSDPDGLTIDTQMAYLNRRDPNNGGGGGLIPGDTPFPGDTGADDNNVVTTGKSRINITSAGPYTFVYAGDDTFLVRVKGVNGNPDPSWRIASGQGGFQMSNPNEWFYEPAGEINGRGVIDLPVGQYDIEFVTSEGGGGFYYELSTAAGVWINANPPNGFRPIGYSTQNTSVLIPKIDSPGWSVLTGDPNTNTWGATISGAEARITNTAGAPTIWDELNFDDPQNGGGGNFAPNNPFPKNTPADDNDYSMKAEGILNITVAGDYNLGYQGDDGGYMYIYGNAGTTDPDITSIYSTNLPDAAQLISAPGSTAINGIKTEAGTGNSRTIVTVPLAVGKYRIVTLVYEGGGGSWWEVIGAKADFDETFVVPLLSRTGATTIPVTNGLPIVAQPIIADDSNFKLTSVSVTGNPVTSVAFNIGTQEGFTYTIQGSTDLVTWSVVDANVPATGSSTPYTVNLADHPTLNGQAKVFFRAVRNP</sequence>
<keyword evidence="2" id="KW-0732">Signal</keyword>
<dbReference type="InterPro" id="IPR013320">
    <property type="entry name" value="ConA-like_dom_sf"/>
</dbReference>
<evidence type="ECO:0000256" key="1">
    <source>
        <dbReference type="SAM" id="MobiDB-lite"/>
    </source>
</evidence>
<feature type="chain" id="PRO_5032454179" evidence="2">
    <location>
        <begin position="30"/>
        <end position="1089"/>
    </location>
</feature>
<dbReference type="RefSeq" id="WP_169454527.1">
    <property type="nucleotide sequence ID" value="NZ_CP051774.1"/>
</dbReference>
<dbReference type="EMBL" id="CP051774">
    <property type="protein sequence ID" value="QJE96126.1"/>
    <property type="molecule type" value="Genomic_DNA"/>
</dbReference>
<dbReference type="Proteomes" id="UP000501812">
    <property type="component" value="Chromosome"/>
</dbReference>
<dbReference type="Pfam" id="PF13385">
    <property type="entry name" value="Laminin_G_3"/>
    <property type="match status" value="1"/>
</dbReference>
<dbReference type="KEGG" id="luo:HHL09_10125"/>
<evidence type="ECO:0000313" key="4">
    <source>
        <dbReference type="Proteomes" id="UP000501812"/>
    </source>
</evidence>
<feature type="signal peptide" evidence="2">
    <location>
        <begin position="1"/>
        <end position="29"/>
    </location>
</feature>
<evidence type="ECO:0000313" key="3">
    <source>
        <dbReference type="EMBL" id="QJE96126.1"/>
    </source>
</evidence>
<dbReference type="AlphaFoldDB" id="A0A858RG75"/>
<evidence type="ECO:0000256" key="2">
    <source>
        <dbReference type="SAM" id="SignalP"/>
    </source>
</evidence>
<organism evidence="3 4">
    <name type="scientific">Luteolibacter luteus</name>
    <dbReference type="NCBI Taxonomy" id="2728835"/>
    <lineage>
        <taxon>Bacteria</taxon>
        <taxon>Pseudomonadati</taxon>
        <taxon>Verrucomicrobiota</taxon>
        <taxon>Verrucomicrobiia</taxon>
        <taxon>Verrucomicrobiales</taxon>
        <taxon>Verrucomicrobiaceae</taxon>
        <taxon>Luteolibacter</taxon>
    </lineage>
</organism>
<dbReference type="SUPFAM" id="SSF49899">
    <property type="entry name" value="Concanavalin A-like lectins/glucanases"/>
    <property type="match status" value="1"/>
</dbReference>
<reference evidence="3 4" key="1">
    <citation type="submission" date="2020-04" db="EMBL/GenBank/DDBJ databases">
        <title>Luteolibacter sp. G-1-1-1 isolated from soil.</title>
        <authorList>
            <person name="Dahal R.H."/>
        </authorList>
    </citation>
    <scope>NUCLEOTIDE SEQUENCE [LARGE SCALE GENOMIC DNA]</scope>
    <source>
        <strain evidence="3 4">G-1-1-1</strain>
    </source>
</reference>
<name>A0A858RG75_9BACT</name>
<protein>
    <submittedName>
        <fullName evidence="3">LamG domain-containing protein</fullName>
    </submittedName>
</protein>
<feature type="region of interest" description="Disordered" evidence="1">
    <location>
        <begin position="633"/>
        <end position="655"/>
    </location>
</feature>
<accession>A0A858RG75</accession>
<gene>
    <name evidence="3" type="ORF">HHL09_10125</name>
</gene>
<proteinExistence type="predicted"/>
<dbReference type="Gene3D" id="2.60.120.200">
    <property type="match status" value="1"/>
</dbReference>